<accession>A0A1G6R8L7</accession>
<proteinExistence type="predicted"/>
<dbReference type="AlphaFoldDB" id="A0A1G6R8L7"/>
<dbReference type="RefSeq" id="WP_092129688.1">
    <property type="nucleotide sequence ID" value="NZ_FMYU01000015.1"/>
</dbReference>
<dbReference type="Pfam" id="PF01814">
    <property type="entry name" value="Hemerythrin"/>
    <property type="match status" value="1"/>
</dbReference>
<sequence length="127" mass="15128">MSKLIDDLLKEHKKLFSLLDELHNIDKEGAKEKLFESKNLFLMHLDKEDRFLHSKFDEAKSKGVNAEENVLKFKEEMEEISKDVVNFFDTYKKGITDKIQFARDFGKIYGMLKIRMIKEETQLYPVY</sequence>
<dbReference type="EMBL" id="FMYU01000015">
    <property type="protein sequence ID" value="SDD01000.1"/>
    <property type="molecule type" value="Genomic_DNA"/>
</dbReference>
<evidence type="ECO:0000313" key="2">
    <source>
        <dbReference type="EMBL" id="SDD01000.1"/>
    </source>
</evidence>
<organism evidence="2 3">
    <name type="scientific">Desulfurella multipotens</name>
    <dbReference type="NCBI Taxonomy" id="79269"/>
    <lineage>
        <taxon>Bacteria</taxon>
        <taxon>Pseudomonadati</taxon>
        <taxon>Campylobacterota</taxon>
        <taxon>Desulfurellia</taxon>
        <taxon>Desulfurellales</taxon>
        <taxon>Desulfurellaceae</taxon>
        <taxon>Desulfurella</taxon>
    </lineage>
</organism>
<reference evidence="3" key="1">
    <citation type="submission" date="2016-10" db="EMBL/GenBank/DDBJ databases">
        <authorList>
            <person name="Varghese N."/>
            <person name="Submissions S."/>
        </authorList>
    </citation>
    <scope>NUCLEOTIDE SEQUENCE [LARGE SCALE GENOMIC DNA]</scope>
    <source>
        <strain evidence="3">DSM 8415</strain>
    </source>
</reference>
<evidence type="ECO:0000259" key="1">
    <source>
        <dbReference type="Pfam" id="PF01814"/>
    </source>
</evidence>
<dbReference type="Proteomes" id="UP000199411">
    <property type="component" value="Unassembled WGS sequence"/>
</dbReference>
<evidence type="ECO:0000313" key="3">
    <source>
        <dbReference type="Proteomes" id="UP000199411"/>
    </source>
</evidence>
<gene>
    <name evidence="2" type="ORF">SAMN05660835_01755</name>
</gene>
<dbReference type="OrthoDB" id="5455720at2"/>
<protein>
    <submittedName>
        <fullName evidence="2">Hemerythrin HHE cation binding domain-containing protein</fullName>
    </submittedName>
</protein>
<feature type="domain" description="Hemerythrin-like" evidence="1">
    <location>
        <begin position="4"/>
        <end position="126"/>
    </location>
</feature>
<name>A0A1G6R8L7_9BACT</name>
<dbReference type="InterPro" id="IPR012312">
    <property type="entry name" value="Hemerythrin-like"/>
</dbReference>
<keyword evidence="3" id="KW-1185">Reference proteome</keyword>